<dbReference type="InterPro" id="IPR050807">
    <property type="entry name" value="TransReg_Diox_bact_type"/>
</dbReference>
<keyword evidence="1" id="KW-0238">DNA-binding</keyword>
<evidence type="ECO:0000313" key="3">
    <source>
        <dbReference type="Proteomes" id="UP000281391"/>
    </source>
</evidence>
<dbReference type="Proteomes" id="UP000281391">
    <property type="component" value="Chromosome"/>
</dbReference>
<evidence type="ECO:0000313" key="2">
    <source>
        <dbReference type="EMBL" id="VDZ65431.1"/>
    </source>
</evidence>
<dbReference type="KEGG" id="sof:NCTC11214_05469"/>
<gene>
    <name evidence="2" type="primary">puuR_5</name>
    <name evidence="2" type="ORF">NCTC11214_05469</name>
</gene>
<dbReference type="Pfam" id="PF01381">
    <property type="entry name" value="HTH_3"/>
    <property type="match status" value="1"/>
</dbReference>
<dbReference type="InterPro" id="IPR014710">
    <property type="entry name" value="RmlC-like_jellyroll"/>
</dbReference>
<dbReference type="SUPFAM" id="SSF47413">
    <property type="entry name" value="lambda repressor-like DNA-binding domains"/>
    <property type="match status" value="1"/>
</dbReference>
<sequence>MQQIQNDIDQRLAQRLVALRQQRGWSLEALAQQTGISRATLSRIERMETSPTASLLNTLCAAYGLTMSRLLSELDNEPPELLSRQQQPVWVDHASGFHRRSVSPPTALYQAEFIEGTLQSGARIEYDAPSIHGLEHHLWMIDGELTLTLDARPFRLQAGDCLRYRLTGSSQFHATGTQPAHYTIIICRP</sequence>
<dbReference type="InterPro" id="IPR001387">
    <property type="entry name" value="Cro/C1-type_HTH"/>
</dbReference>
<dbReference type="GO" id="GO:0003700">
    <property type="term" value="F:DNA-binding transcription factor activity"/>
    <property type="evidence" value="ECO:0007669"/>
    <property type="project" value="TreeGrafter"/>
</dbReference>
<reference evidence="2 3" key="1">
    <citation type="submission" date="2018-12" db="EMBL/GenBank/DDBJ databases">
        <authorList>
            <consortium name="Pathogen Informatics"/>
        </authorList>
    </citation>
    <scope>NUCLEOTIDE SEQUENCE [LARGE SCALE GENOMIC DNA]</scope>
    <source>
        <strain evidence="2 3">NCTC11214</strain>
    </source>
</reference>
<dbReference type="PROSITE" id="PS50943">
    <property type="entry name" value="HTH_CROC1"/>
    <property type="match status" value="1"/>
</dbReference>
<evidence type="ECO:0000256" key="1">
    <source>
        <dbReference type="ARBA" id="ARBA00023125"/>
    </source>
</evidence>
<dbReference type="AlphaFoldDB" id="A0A3S4DS12"/>
<dbReference type="Gene3D" id="2.60.120.10">
    <property type="entry name" value="Jelly Rolls"/>
    <property type="match status" value="1"/>
</dbReference>
<dbReference type="GO" id="GO:0003677">
    <property type="term" value="F:DNA binding"/>
    <property type="evidence" value="ECO:0007669"/>
    <property type="project" value="UniProtKB-KW"/>
</dbReference>
<dbReference type="InterPro" id="IPR010982">
    <property type="entry name" value="Lambda_DNA-bd_dom_sf"/>
</dbReference>
<proteinExistence type="predicted"/>
<accession>A0A3S4DS12</accession>
<dbReference type="Gene3D" id="1.10.260.40">
    <property type="entry name" value="lambda repressor-like DNA-binding domains"/>
    <property type="match status" value="1"/>
</dbReference>
<dbReference type="PANTHER" id="PTHR46797">
    <property type="entry name" value="HTH-TYPE TRANSCRIPTIONAL REGULATOR"/>
    <property type="match status" value="1"/>
</dbReference>
<organism evidence="2 3">
    <name type="scientific">Serratia odorifera</name>
    <dbReference type="NCBI Taxonomy" id="618"/>
    <lineage>
        <taxon>Bacteria</taxon>
        <taxon>Pseudomonadati</taxon>
        <taxon>Pseudomonadota</taxon>
        <taxon>Gammaproteobacteria</taxon>
        <taxon>Enterobacterales</taxon>
        <taxon>Yersiniaceae</taxon>
        <taxon>Serratia</taxon>
    </lineage>
</organism>
<dbReference type="InterPro" id="IPR011051">
    <property type="entry name" value="RmlC_Cupin_sf"/>
</dbReference>
<name>A0A3S4DS12_SEROD</name>
<dbReference type="SMART" id="SM00530">
    <property type="entry name" value="HTH_XRE"/>
    <property type="match status" value="1"/>
</dbReference>
<protein>
    <submittedName>
        <fullName evidence="2">HTH-type transcriptional regulator PuuR</fullName>
    </submittedName>
</protein>
<dbReference type="RefSeq" id="WP_004965482.1">
    <property type="nucleotide sequence ID" value="NZ_JAEKCK010000001.1"/>
</dbReference>
<dbReference type="EMBL" id="LR134117">
    <property type="protein sequence ID" value="VDZ65431.1"/>
    <property type="molecule type" value="Genomic_DNA"/>
</dbReference>
<dbReference type="SUPFAM" id="SSF51182">
    <property type="entry name" value="RmlC-like cupins"/>
    <property type="match status" value="1"/>
</dbReference>
<dbReference type="PANTHER" id="PTHR46797:SF10">
    <property type="entry name" value="BLR1115 PROTEIN"/>
    <property type="match status" value="1"/>
</dbReference>
<dbReference type="GO" id="GO:0005829">
    <property type="term" value="C:cytosol"/>
    <property type="evidence" value="ECO:0007669"/>
    <property type="project" value="TreeGrafter"/>
</dbReference>
<dbReference type="CDD" id="cd00093">
    <property type="entry name" value="HTH_XRE"/>
    <property type="match status" value="1"/>
</dbReference>
<dbReference type="CDD" id="cd02209">
    <property type="entry name" value="cupin_XRE_C"/>
    <property type="match status" value="1"/>
</dbReference>